<proteinExistence type="inferred from homology"/>
<feature type="transmembrane region" description="Helical" evidence="7">
    <location>
        <begin position="390"/>
        <end position="411"/>
    </location>
</feature>
<comment type="similarity">
    <text evidence="2">Belongs to the TDE1 family.</text>
</comment>
<dbReference type="PANTHER" id="PTHR10383">
    <property type="entry name" value="SERINE INCORPORATOR"/>
    <property type="match status" value="1"/>
</dbReference>
<keyword evidence="9" id="KW-1185">Reference proteome</keyword>
<gene>
    <name evidence="8" type="ORF">PEVE_00025163</name>
</gene>
<dbReference type="PANTHER" id="PTHR10383:SF9">
    <property type="entry name" value="SERINE INCORPORATOR, ISOFORM F"/>
    <property type="match status" value="1"/>
</dbReference>
<evidence type="ECO:0000256" key="6">
    <source>
        <dbReference type="SAM" id="MobiDB-lite"/>
    </source>
</evidence>
<dbReference type="EMBL" id="CALNXI010003382">
    <property type="protein sequence ID" value="CAH3193098.1"/>
    <property type="molecule type" value="Genomic_DNA"/>
</dbReference>
<evidence type="ECO:0000256" key="5">
    <source>
        <dbReference type="ARBA" id="ARBA00023136"/>
    </source>
</evidence>
<evidence type="ECO:0000256" key="3">
    <source>
        <dbReference type="ARBA" id="ARBA00022692"/>
    </source>
</evidence>
<keyword evidence="5 7" id="KW-0472">Membrane</keyword>
<keyword evidence="3 7" id="KW-0812">Transmembrane</keyword>
<dbReference type="Proteomes" id="UP001159427">
    <property type="component" value="Unassembled WGS sequence"/>
</dbReference>
<feature type="transmembrane region" description="Helical" evidence="7">
    <location>
        <begin position="175"/>
        <end position="195"/>
    </location>
</feature>
<dbReference type="Pfam" id="PF03348">
    <property type="entry name" value="Serinc"/>
    <property type="match status" value="1"/>
</dbReference>
<feature type="transmembrane region" description="Helical" evidence="7">
    <location>
        <begin position="125"/>
        <end position="154"/>
    </location>
</feature>
<feature type="transmembrane region" description="Helical" evidence="7">
    <location>
        <begin position="278"/>
        <end position="297"/>
    </location>
</feature>
<comment type="subcellular location">
    <subcellularLocation>
        <location evidence="1">Membrane</location>
        <topology evidence="1">Multi-pass membrane protein</topology>
    </subcellularLocation>
</comment>
<reference evidence="8 9" key="1">
    <citation type="submission" date="2022-05" db="EMBL/GenBank/DDBJ databases">
        <authorList>
            <consortium name="Genoscope - CEA"/>
            <person name="William W."/>
        </authorList>
    </citation>
    <scope>NUCLEOTIDE SEQUENCE [LARGE SCALE GENOMIC DNA]</scope>
</reference>
<feature type="transmembrane region" description="Helical" evidence="7">
    <location>
        <begin position="207"/>
        <end position="224"/>
    </location>
</feature>
<protein>
    <submittedName>
        <fullName evidence="8">Uncharacterized protein</fullName>
    </submittedName>
</protein>
<feature type="compositionally biased region" description="Basic and acidic residues" evidence="6">
    <location>
        <begin position="442"/>
        <end position="451"/>
    </location>
</feature>
<sequence length="705" mass="79745">MSKRSRIIYECCFLLWTIGILLPLAPGIKDKLMDTTFIKGMFKCHIVFNKRACHEVVSFEIVHRVFLASALYHFFLTCSLLPNVQEFRELLHNRCWIFKLMVFTGFATASFFIPQQNNFIVYSSYIALFGASIFLVFQFCLAVDLAEASVTLATTMKEQNKHRCKISPSVIKVMIILKSFELFVVSFSLIGYIVVTTARQDCTWNDVFMALTLGACFVGFAISLHPRIRPNLHPAVVFLPCAVVTFLSVLPMVIALSAQDNPGCNFEASLLSAKNLPIGVNWRIIVATLTTHTVLFYECLRNKESSFTFGLLRGVNFTNETHQGTNCQTKNDAESQYSYPAFHFLMFTASLYMLTTMTNWYGPVINQFSRSDHPVRVLTGLKFHWKPAQIVTMVMCFLPILLYICLMLYAIMAKASITMHSQTQYSSMAQGKNYRNQNSPPADEKYHDRSHKDVSKKRDFYISEIDFSVACKMLKSDFQGEKEDFHASHIPHADELAVKCKTIRETSMILYHFPREISQSCYGGRNGSNACTIIAVLIARAFCCKSLQTGNLSEDWINLLSSCIAEGNRLYDKLVNSKRQSVIYLSVEDVSEEFGSALQIKNLGSSLPVSFISETETATVLFQLERLRRLDERRQAVIFIKDYRTGVFLFEKDGPVLFVDSHRYGSGGAVIICACLVNELVLLLAEIMHLASLEGLGTLTPVYFS</sequence>
<evidence type="ECO:0000256" key="4">
    <source>
        <dbReference type="ARBA" id="ARBA00022989"/>
    </source>
</evidence>
<feature type="region of interest" description="Disordered" evidence="6">
    <location>
        <begin position="428"/>
        <end position="451"/>
    </location>
</feature>
<comment type="caution">
    <text evidence="8">The sequence shown here is derived from an EMBL/GenBank/DDBJ whole genome shotgun (WGS) entry which is preliminary data.</text>
</comment>
<evidence type="ECO:0000313" key="9">
    <source>
        <dbReference type="Proteomes" id="UP001159427"/>
    </source>
</evidence>
<name>A0ABN8SNB7_9CNID</name>
<dbReference type="InterPro" id="IPR005016">
    <property type="entry name" value="TDE1/TMS"/>
</dbReference>
<organism evidence="8 9">
    <name type="scientific">Porites evermanni</name>
    <dbReference type="NCBI Taxonomy" id="104178"/>
    <lineage>
        <taxon>Eukaryota</taxon>
        <taxon>Metazoa</taxon>
        <taxon>Cnidaria</taxon>
        <taxon>Anthozoa</taxon>
        <taxon>Hexacorallia</taxon>
        <taxon>Scleractinia</taxon>
        <taxon>Fungiina</taxon>
        <taxon>Poritidae</taxon>
        <taxon>Porites</taxon>
    </lineage>
</organism>
<feature type="transmembrane region" description="Helical" evidence="7">
    <location>
        <begin position="341"/>
        <end position="361"/>
    </location>
</feature>
<evidence type="ECO:0000256" key="7">
    <source>
        <dbReference type="SAM" id="Phobius"/>
    </source>
</evidence>
<keyword evidence="4 7" id="KW-1133">Transmembrane helix</keyword>
<feature type="transmembrane region" description="Helical" evidence="7">
    <location>
        <begin position="65"/>
        <end position="84"/>
    </location>
</feature>
<evidence type="ECO:0000313" key="8">
    <source>
        <dbReference type="EMBL" id="CAH3193098.1"/>
    </source>
</evidence>
<feature type="transmembrane region" description="Helical" evidence="7">
    <location>
        <begin position="96"/>
        <end position="113"/>
    </location>
</feature>
<accession>A0ABN8SNB7</accession>
<evidence type="ECO:0000256" key="2">
    <source>
        <dbReference type="ARBA" id="ARBA00006665"/>
    </source>
</evidence>
<feature type="compositionally biased region" description="Polar residues" evidence="6">
    <location>
        <begin position="428"/>
        <end position="440"/>
    </location>
</feature>
<feature type="transmembrane region" description="Helical" evidence="7">
    <location>
        <begin position="236"/>
        <end position="258"/>
    </location>
</feature>
<evidence type="ECO:0000256" key="1">
    <source>
        <dbReference type="ARBA" id="ARBA00004141"/>
    </source>
</evidence>